<dbReference type="AlphaFoldDB" id="A0A2U2AFZ6"/>
<feature type="transmembrane region" description="Helical" evidence="1">
    <location>
        <begin position="43"/>
        <end position="61"/>
    </location>
</feature>
<sequence>MLSHLIQRDTKVLITYPLLTIILTPVIYWLATMSTYSLPIIEIGQLILLIAGAFVSLYFATKDHTNRIFWLWAMIWWLILAGRSINWGRLYIPGYPREYYRAIGATLILFLSFPFWNQRYRRSFLTTLKTYGIPCKIIVTLAILFLMIDQIEQQRLIFQWLKDSIPPVNTELLEEIVELFFIVCLFECIRFYRRKITY</sequence>
<reference evidence="3" key="1">
    <citation type="submission" date="2018-05" db="EMBL/GenBank/DDBJ databases">
        <title>Ignatzschineria dubaiensis sp. nov., isolated from necrotic foot tissues of dromedaries (Camelus dromedarius) and associated maggots in Dubai, United Arab Emirates.</title>
        <authorList>
            <person name="Tsang C.C."/>
            <person name="Tang J.Y.M."/>
            <person name="Fong J.Y.H."/>
            <person name="Kinne J."/>
            <person name="Lee H.H."/>
            <person name="Joseph M."/>
            <person name="Jose S."/>
            <person name="Schuster R.K."/>
            <person name="Tang Y."/>
            <person name="Sivakumar S."/>
            <person name="Chen J.H.K."/>
            <person name="Teng J.L.L."/>
            <person name="Lau S.K.P."/>
            <person name="Wernery U."/>
            <person name="Woo P.C.Y."/>
        </authorList>
    </citation>
    <scope>NUCLEOTIDE SEQUENCE [LARGE SCALE GENOMIC DNA]</scope>
    <source>
        <strain evidence="3">KCTC 22644</strain>
    </source>
</reference>
<evidence type="ECO:0000313" key="3">
    <source>
        <dbReference type="Proteomes" id="UP000245020"/>
    </source>
</evidence>
<dbReference type="RefSeq" id="WP_109188857.1">
    <property type="nucleotide sequence ID" value="NZ_BMYA01000005.1"/>
</dbReference>
<keyword evidence="1" id="KW-1133">Transmembrane helix</keyword>
<keyword evidence="3" id="KW-1185">Reference proteome</keyword>
<organism evidence="2 3">
    <name type="scientific">Ignatzschineria ureiclastica</name>
    <dbReference type="NCBI Taxonomy" id="472582"/>
    <lineage>
        <taxon>Bacteria</taxon>
        <taxon>Pseudomonadati</taxon>
        <taxon>Pseudomonadota</taxon>
        <taxon>Gammaproteobacteria</taxon>
        <taxon>Cardiobacteriales</taxon>
        <taxon>Ignatzschineriaceae</taxon>
        <taxon>Ignatzschineria</taxon>
    </lineage>
</organism>
<proteinExistence type="predicted"/>
<dbReference type="EMBL" id="QEWQ01000002">
    <property type="protein sequence ID" value="PWD81499.1"/>
    <property type="molecule type" value="Genomic_DNA"/>
</dbReference>
<keyword evidence="1" id="KW-0472">Membrane</keyword>
<name>A0A2U2AFZ6_9GAMM</name>
<evidence type="ECO:0000256" key="1">
    <source>
        <dbReference type="SAM" id="Phobius"/>
    </source>
</evidence>
<feature type="transmembrane region" description="Helical" evidence="1">
    <location>
        <begin position="68"/>
        <end position="87"/>
    </location>
</feature>
<feature type="transmembrane region" description="Helical" evidence="1">
    <location>
        <begin position="128"/>
        <end position="148"/>
    </location>
</feature>
<accession>A0A2U2AFZ6</accession>
<feature type="transmembrane region" description="Helical" evidence="1">
    <location>
        <begin position="99"/>
        <end position="116"/>
    </location>
</feature>
<feature type="transmembrane region" description="Helical" evidence="1">
    <location>
        <begin position="12"/>
        <end position="31"/>
    </location>
</feature>
<comment type="caution">
    <text evidence="2">The sequence shown here is derived from an EMBL/GenBank/DDBJ whole genome shotgun (WGS) entry which is preliminary data.</text>
</comment>
<protein>
    <submittedName>
        <fullName evidence="2">Uncharacterized protein</fullName>
    </submittedName>
</protein>
<dbReference type="OrthoDB" id="8613692at2"/>
<gene>
    <name evidence="2" type="ORF">DC083_03365</name>
</gene>
<dbReference type="Proteomes" id="UP000245020">
    <property type="component" value="Unassembled WGS sequence"/>
</dbReference>
<keyword evidence="1" id="KW-0812">Transmembrane</keyword>
<evidence type="ECO:0000313" key="2">
    <source>
        <dbReference type="EMBL" id="PWD81499.1"/>
    </source>
</evidence>